<dbReference type="PROSITE" id="PS50088">
    <property type="entry name" value="ANK_REPEAT"/>
    <property type="match status" value="1"/>
</dbReference>
<gene>
    <name evidence="4" type="ORF">SNAT2548_LOCUS26216</name>
</gene>
<keyword evidence="1" id="KW-0677">Repeat</keyword>
<dbReference type="OrthoDB" id="428140at2759"/>
<dbReference type="Gene3D" id="1.25.40.20">
    <property type="entry name" value="Ankyrin repeat-containing domain"/>
    <property type="match status" value="2"/>
</dbReference>
<keyword evidence="5" id="KW-1185">Reference proteome</keyword>
<sequence length="572" mass="63841">MGAALCTRSGVVASGQSTIHECRYPLWAVKVSDFLRMRGKPEAHDVLLEQGKLYQWFPGMFLIFISHQWLSTSHPDPQGRQIAVLQKMLEGLIDGSLQVHEDIVCRTAEHSLSSETRRKIADAFVFLDWFAIPQITARKPGVNEDATSSNAALAVQSIPAYVELSNMFIALVPELTHKDTLEVANYSTWLSRGWCRAELWCRLLSNKADTTVIVVHSNVQAEFMYPLDWQSNSIVEGDFTVEDDREQAVRLADMAVESKIGHLQTQGPLSHYRFYVALRFKLFRKETRGRDPEAFLQQFCFDTLQDAAQDKSSMNGLMCAVFSGDTDMLRLLAQARADMNYRLHGLAELGYYDSQTALMAAMKSHQAPCVLEALIELRSDVNMPDRLGLPALYMSRSAEHVKVLLDHRADTPAFVLEGPAAFASPDTVQALLAYRCDPSQDTRASPLHALSLLSRSNRRAVETAKLLLMSRADVNTRAARPMDNSPWQYHMARAKVAILGFSTCSMMTRLQAIAPGISPLGYAALVGHEQLCQLYLDHGAESFPNDGGDLPEDLARNNHHYHLLPLLSTFAT</sequence>
<keyword evidence="2 3" id="KW-0040">ANK repeat</keyword>
<protein>
    <submittedName>
        <fullName evidence="4">Uncharacterized protein</fullName>
    </submittedName>
</protein>
<evidence type="ECO:0000256" key="3">
    <source>
        <dbReference type="PROSITE-ProRule" id="PRU00023"/>
    </source>
</evidence>
<dbReference type="SUPFAM" id="SSF48403">
    <property type="entry name" value="Ankyrin repeat"/>
    <property type="match status" value="1"/>
</dbReference>
<accession>A0A812S5I6</accession>
<dbReference type="InterPro" id="IPR036770">
    <property type="entry name" value="Ankyrin_rpt-contain_sf"/>
</dbReference>
<proteinExistence type="predicted"/>
<evidence type="ECO:0000256" key="1">
    <source>
        <dbReference type="ARBA" id="ARBA00022737"/>
    </source>
</evidence>
<evidence type="ECO:0000313" key="4">
    <source>
        <dbReference type="EMBL" id="CAE7468410.1"/>
    </source>
</evidence>
<dbReference type="InterPro" id="IPR002110">
    <property type="entry name" value="Ankyrin_rpt"/>
</dbReference>
<dbReference type="SMART" id="SM00248">
    <property type="entry name" value="ANK"/>
    <property type="match status" value="4"/>
</dbReference>
<dbReference type="EMBL" id="CAJNDS010002423">
    <property type="protein sequence ID" value="CAE7468410.1"/>
    <property type="molecule type" value="Genomic_DNA"/>
</dbReference>
<dbReference type="Proteomes" id="UP000604046">
    <property type="component" value="Unassembled WGS sequence"/>
</dbReference>
<reference evidence="4" key="1">
    <citation type="submission" date="2021-02" db="EMBL/GenBank/DDBJ databases">
        <authorList>
            <person name="Dougan E. K."/>
            <person name="Rhodes N."/>
            <person name="Thang M."/>
            <person name="Chan C."/>
        </authorList>
    </citation>
    <scope>NUCLEOTIDE SEQUENCE</scope>
</reference>
<evidence type="ECO:0000256" key="2">
    <source>
        <dbReference type="ARBA" id="ARBA00023043"/>
    </source>
</evidence>
<organism evidence="4 5">
    <name type="scientific">Symbiodinium natans</name>
    <dbReference type="NCBI Taxonomy" id="878477"/>
    <lineage>
        <taxon>Eukaryota</taxon>
        <taxon>Sar</taxon>
        <taxon>Alveolata</taxon>
        <taxon>Dinophyceae</taxon>
        <taxon>Suessiales</taxon>
        <taxon>Symbiodiniaceae</taxon>
        <taxon>Symbiodinium</taxon>
    </lineage>
</organism>
<dbReference type="PANTHER" id="PTHR24126">
    <property type="entry name" value="ANKYRIN REPEAT, PH AND SEC7 DOMAIN CONTAINING PROTEIN SECG-RELATED"/>
    <property type="match status" value="1"/>
</dbReference>
<feature type="repeat" description="ANK" evidence="3">
    <location>
        <begin position="353"/>
        <end position="386"/>
    </location>
</feature>
<dbReference type="AlphaFoldDB" id="A0A812S5I6"/>
<dbReference type="Pfam" id="PF12796">
    <property type="entry name" value="Ank_2"/>
    <property type="match status" value="1"/>
</dbReference>
<evidence type="ECO:0000313" key="5">
    <source>
        <dbReference type="Proteomes" id="UP000604046"/>
    </source>
</evidence>
<name>A0A812S5I6_9DINO</name>
<comment type="caution">
    <text evidence="4">The sequence shown here is derived from an EMBL/GenBank/DDBJ whole genome shotgun (WGS) entry which is preliminary data.</text>
</comment>
<dbReference type="PANTHER" id="PTHR24126:SF14">
    <property type="entry name" value="ANK_REP_REGION DOMAIN-CONTAINING PROTEIN"/>
    <property type="match status" value="1"/>
</dbReference>